<dbReference type="Proteomes" id="UP001150925">
    <property type="component" value="Unassembled WGS sequence"/>
</dbReference>
<dbReference type="InterPro" id="IPR011990">
    <property type="entry name" value="TPR-like_helical_dom_sf"/>
</dbReference>
<proteinExistence type="predicted"/>
<evidence type="ECO:0000313" key="3">
    <source>
        <dbReference type="EMBL" id="KAJ1961099.1"/>
    </source>
</evidence>
<dbReference type="PROSITE" id="PS50293">
    <property type="entry name" value="TPR_REGION"/>
    <property type="match status" value="1"/>
</dbReference>
<feature type="repeat" description="TPR" evidence="1">
    <location>
        <begin position="28"/>
        <end position="61"/>
    </location>
</feature>
<dbReference type="SUPFAM" id="SSF48452">
    <property type="entry name" value="TPR-like"/>
    <property type="match status" value="1"/>
</dbReference>
<sequence length="306" mass="33008">MLEKKLASQVTSEAVIDLLSPTTKHKNAHAYVKHGKMLEKQGKVEEALVHFERAVEYVPDRAALLRYIQKLKKKHGVATFVIGSDTPLAHQAGDHSNLFTSTQWEAGRKENVHGKSSEGHPLLAKLMAAAEDDPPVPTVVTTGPQPFCVGSKAGSAVCRSSNQERPSVTGKPSRKDPRSSQNSATSSNIPPAGLYLTPTSVSSPTDSDVVQYHSSTAPAEANWANPIKSRPVSGSDGSKNRRGETEVLALINSMDLKIIMSLKGIGKKRAVQIQEFVQSQGPLESLSELAFIGFKENLIKKLVEAD</sequence>
<feature type="region of interest" description="Disordered" evidence="2">
    <location>
        <begin position="152"/>
        <end position="242"/>
    </location>
</feature>
<dbReference type="InterPro" id="IPR010994">
    <property type="entry name" value="RuvA_2-like"/>
</dbReference>
<dbReference type="Gene3D" id="1.25.40.10">
    <property type="entry name" value="Tetratricopeptide repeat domain"/>
    <property type="match status" value="1"/>
</dbReference>
<protein>
    <submittedName>
        <fullName evidence="3">Uncharacterized protein</fullName>
    </submittedName>
</protein>
<dbReference type="EMBL" id="JANBPY010001204">
    <property type="protein sequence ID" value="KAJ1961099.1"/>
    <property type="molecule type" value="Genomic_DNA"/>
</dbReference>
<name>A0A9W8E620_9FUNG</name>
<feature type="compositionally biased region" description="Polar residues" evidence="2">
    <location>
        <begin position="179"/>
        <end position="189"/>
    </location>
</feature>
<evidence type="ECO:0000256" key="1">
    <source>
        <dbReference type="PROSITE-ProRule" id="PRU00339"/>
    </source>
</evidence>
<dbReference type="OrthoDB" id="5591765at2759"/>
<keyword evidence="1" id="KW-0802">TPR repeat</keyword>
<accession>A0A9W8E620</accession>
<comment type="caution">
    <text evidence="3">The sequence shown here is derived from an EMBL/GenBank/DDBJ whole genome shotgun (WGS) entry which is preliminary data.</text>
</comment>
<feature type="compositionally biased region" description="Low complexity" evidence="2">
    <location>
        <begin position="197"/>
        <end position="210"/>
    </location>
</feature>
<dbReference type="InterPro" id="IPR019734">
    <property type="entry name" value="TPR_rpt"/>
</dbReference>
<evidence type="ECO:0000256" key="2">
    <source>
        <dbReference type="SAM" id="MobiDB-lite"/>
    </source>
</evidence>
<dbReference type="Gene3D" id="1.10.150.280">
    <property type="entry name" value="AF1531-like domain"/>
    <property type="match status" value="1"/>
</dbReference>
<organism evidence="3 4">
    <name type="scientific">Dispira parvispora</name>
    <dbReference type="NCBI Taxonomy" id="1520584"/>
    <lineage>
        <taxon>Eukaryota</taxon>
        <taxon>Fungi</taxon>
        <taxon>Fungi incertae sedis</taxon>
        <taxon>Zoopagomycota</taxon>
        <taxon>Kickxellomycotina</taxon>
        <taxon>Dimargaritomycetes</taxon>
        <taxon>Dimargaritales</taxon>
        <taxon>Dimargaritaceae</taxon>
        <taxon>Dispira</taxon>
    </lineage>
</organism>
<gene>
    <name evidence="3" type="ORF">IWQ62_003985</name>
</gene>
<dbReference type="PROSITE" id="PS50005">
    <property type="entry name" value="TPR"/>
    <property type="match status" value="1"/>
</dbReference>
<dbReference type="AlphaFoldDB" id="A0A9W8E620"/>
<reference evidence="3" key="1">
    <citation type="submission" date="2022-07" db="EMBL/GenBank/DDBJ databases">
        <title>Phylogenomic reconstructions and comparative analyses of Kickxellomycotina fungi.</title>
        <authorList>
            <person name="Reynolds N.K."/>
            <person name="Stajich J.E."/>
            <person name="Barry K."/>
            <person name="Grigoriev I.V."/>
            <person name="Crous P."/>
            <person name="Smith M.E."/>
        </authorList>
    </citation>
    <scope>NUCLEOTIDE SEQUENCE</scope>
    <source>
        <strain evidence="3">RSA 1196</strain>
    </source>
</reference>
<keyword evidence="4" id="KW-1185">Reference proteome</keyword>
<dbReference type="SUPFAM" id="SSF47781">
    <property type="entry name" value="RuvA domain 2-like"/>
    <property type="match status" value="1"/>
</dbReference>
<evidence type="ECO:0000313" key="4">
    <source>
        <dbReference type="Proteomes" id="UP001150925"/>
    </source>
</evidence>